<evidence type="ECO:0000313" key="3">
    <source>
        <dbReference type="EMBL" id="SQC92080.1"/>
    </source>
</evidence>
<organism evidence="2 4">
    <name type="scientific">Cedecea neteri</name>
    <dbReference type="NCBI Taxonomy" id="158822"/>
    <lineage>
        <taxon>Bacteria</taxon>
        <taxon>Pseudomonadati</taxon>
        <taxon>Pseudomonadota</taxon>
        <taxon>Gammaproteobacteria</taxon>
        <taxon>Enterobacterales</taxon>
        <taxon>Enterobacteriaceae</taxon>
        <taxon>Cedecea</taxon>
    </lineage>
</organism>
<dbReference type="EMBL" id="UAVU01000009">
    <property type="protein sequence ID" value="SQC92080.1"/>
    <property type="molecule type" value="Genomic_DNA"/>
</dbReference>
<reference evidence="3 5" key="2">
    <citation type="submission" date="2018-06" db="EMBL/GenBank/DDBJ databases">
        <authorList>
            <consortium name="Pathogen Informatics"/>
            <person name="Doyle S."/>
        </authorList>
    </citation>
    <scope>NUCLEOTIDE SEQUENCE [LARGE SCALE GENOMIC DNA]</scope>
    <source>
        <strain evidence="3 5">NCTC12120</strain>
    </source>
</reference>
<feature type="chain" id="PRO_5036314949" evidence="1">
    <location>
        <begin position="25"/>
        <end position="149"/>
    </location>
</feature>
<dbReference type="Proteomes" id="UP000217979">
    <property type="component" value="Plasmid unnamed"/>
</dbReference>
<keyword evidence="1" id="KW-0732">Signal</keyword>
<accession>A0A291E5Z6</accession>
<keyword evidence="2" id="KW-0614">Plasmid</keyword>
<dbReference type="Proteomes" id="UP000251197">
    <property type="component" value="Unassembled WGS sequence"/>
</dbReference>
<evidence type="ECO:0000313" key="5">
    <source>
        <dbReference type="Proteomes" id="UP000251197"/>
    </source>
</evidence>
<evidence type="ECO:0000313" key="2">
    <source>
        <dbReference type="EMBL" id="ATF95485.1"/>
    </source>
</evidence>
<name>A0A291E5Z6_9ENTR</name>
<dbReference type="AlphaFoldDB" id="A0A291E5Z6"/>
<dbReference type="RefSeq" id="WP_061278993.1">
    <property type="nucleotide sequence ID" value="NZ_CP023526.1"/>
</dbReference>
<geneLocation type="plasmid" evidence="2">
    <name>unnamed</name>
</geneLocation>
<dbReference type="EMBL" id="CP023526">
    <property type="protein sequence ID" value="ATF95485.1"/>
    <property type="molecule type" value="Genomic_DNA"/>
</dbReference>
<sequence length="149" mass="16681">MKLKHLGTSVLLAAMVCWSSLSTATSEQEVNARLDQLFNTHQEYHNFLDNLQTQLISENKVEVAKLISYPIKVNIDGKKIKIKTPQQLIKLYGSIFTPALVKVVNTQQYKDLLINAQGVMIGNGQIWFSSVCGDNQCKKSTVLITTINK</sequence>
<evidence type="ECO:0000256" key="1">
    <source>
        <dbReference type="SAM" id="SignalP"/>
    </source>
</evidence>
<evidence type="ECO:0000313" key="4">
    <source>
        <dbReference type="Proteomes" id="UP000217979"/>
    </source>
</evidence>
<feature type="signal peptide" evidence="1">
    <location>
        <begin position="1"/>
        <end position="24"/>
    </location>
</feature>
<proteinExistence type="predicted"/>
<reference evidence="2 4" key="1">
    <citation type="submission" date="2017-09" db="EMBL/GenBank/DDBJ databases">
        <title>FDA dAtabase for Regulatory Grade micrObial Sequences (FDA-ARGOS): Supporting development and validation of Infectious Disease Dx tests.</title>
        <authorList>
            <person name="Minogue T."/>
            <person name="Wolcott M."/>
            <person name="Wasieloski L."/>
            <person name="Aguilar W."/>
            <person name="Moore D."/>
            <person name="Tallon L."/>
            <person name="Sadzewicz L."/>
            <person name="Ott S."/>
            <person name="Zhao X."/>
            <person name="Nagaraj S."/>
            <person name="Vavikolanu K."/>
            <person name="Aluvathingal J."/>
            <person name="Nadendla S."/>
            <person name="Sichtig H."/>
        </authorList>
    </citation>
    <scope>NUCLEOTIDE SEQUENCE [LARGE SCALE GENOMIC DNA]</scope>
    <source>
        <strain evidence="2 4">FDAARGOS_392</strain>
        <plasmid evidence="4">Plasmid unnamed</plasmid>
        <plasmid evidence="2">unnamed</plasmid>
    </source>
</reference>
<protein>
    <submittedName>
        <fullName evidence="2">Uncharacterized protein</fullName>
    </submittedName>
</protein>
<gene>
    <name evidence="2" type="ORF">CO704_25785</name>
    <name evidence="3" type="ORF">NCTC12120_05266</name>
</gene>